<dbReference type="RefSeq" id="XP_029234707.1">
    <property type="nucleotide sequence ID" value="XM_029385437.1"/>
</dbReference>
<evidence type="ECO:0000313" key="1">
    <source>
        <dbReference type="EMBL" id="RNE98553.1"/>
    </source>
</evidence>
<name>A0A422MZA4_TRYRA</name>
<proteinExistence type="predicted"/>
<protein>
    <submittedName>
        <fullName evidence="1">Uncharacterized protein</fullName>
    </submittedName>
</protein>
<organism evidence="1 2">
    <name type="scientific">Trypanosoma rangeli</name>
    <dbReference type="NCBI Taxonomy" id="5698"/>
    <lineage>
        <taxon>Eukaryota</taxon>
        <taxon>Discoba</taxon>
        <taxon>Euglenozoa</taxon>
        <taxon>Kinetoplastea</taxon>
        <taxon>Metakinetoplastina</taxon>
        <taxon>Trypanosomatida</taxon>
        <taxon>Trypanosomatidae</taxon>
        <taxon>Trypanosoma</taxon>
        <taxon>Herpetosoma</taxon>
    </lineage>
</organism>
<dbReference type="EMBL" id="MKGL01000453">
    <property type="protein sequence ID" value="RNE98553.1"/>
    <property type="molecule type" value="Genomic_DNA"/>
</dbReference>
<reference evidence="1 2" key="1">
    <citation type="journal article" date="2018" name="BMC Genomics">
        <title>Genomic comparison of Trypanosoma conorhini and Trypanosoma rangeli to Trypanosoma cruzi strains of high and low virulence.</title>
        <authorList>
            <person name="Bradwell K.R."/>
            <person name="Koparde V.N."/>
            <person name="Matveyev A.V."/>
            <person name="Serrano M.G."/>
            <person name="Alves J.M."/>
            <person name="Parikh H."/>
            <person name="Huang B."/>
            <person name="Lee V."/>
            <person name="Espinosa-Alvarez O."/>
            <person name="Ortiz P.A."/>
            <person name="Costa-Martins A.G."/>
            <person name="Teixeira M.M."/>
            <person name="Buck G.A."/>
        </authorList>
    </citation>
    <scope>NUCLEOTIDE SEQUENCE [LARGE SCALE GENOMIC DNA]</scope>
    <source>
        <strain evidence="1 2">AM80</strain>
    </source>
</reference>
<gene>
    <name evidence="1" type="ORF">TraAM80_08700</name>
</gene>
<dbReference type="GeneID" id="40332633"/>
<dbReference type="AlphaFoldDB" id="A0A422MZA4"/>
<comment type="caution">
    <text evidence="1">The sequence shown here is derived from an EMBL/GenBank/DDBJ whole genome shotgun (WGS) entry which is preliminary data.</text>
</comment>
<accession>A0A422MZA4</accession>
<dbReference type="OrthoDB" id="244474at2759"/>
<sequence length="399" mass="42974">MMLLATIEASAAVDARDSADVADPCSVEEQYIRMLNAPGALALFRLARFRLGKPCGVPDPQQPVSTAASLSALTATFVKNNIRIVTDDGSDAVSFAVPLHTAANESVEPSSPSSLCFSVDGGRHYVSVGISYIAVSWAPTLRVQLSVLPEEPEEEAGGNQSVLFSAMHVFEQMSHLGRLVDTRYNAHLSPSQDPLLSRYLNGFTTDALWCGFLHNVGFASGGELYLPALTIDGDQRGDALLFAVNYQQRDIPTGLTMQLEPMSLHCVDEAAETTQQVHRQSTGWLLPIAGACERGVQAGVTVRVVNSSVRSCDSPEVNNAYAMDVFVMKPREWAGVGATPTSTTLQLPTSIRYVPDGTYKLCVKKYLPYRFGKASVFLDTSVELKVTSTPAVNALLGPR</sequence>
<evidence type="ECO:0000313" key="2">
    <source>
        <dbReference type="Proteomes" id="UP000283634"/>
    </source>
</evidence>
<dbReference type="Proteomes" id="UP000283634">
    <property type="component" value="Unassembled WGS sequence"/>
</dbReference>
<keyword evidence="2" id="KW-1185">Reference proteome</keyword>